<sequence length="470" mass="49718">MSEVIVVGAGPTGLLLAGDLAESGVGVTILERRDGRISNLSRAFGVHARTLEQLDARGLADQLVAMGAPLGRLRVFGRVDVDLGALPSRFPYLLVTPQYNVEHLLLERALKAGAAIEYGAEVLELSQDATGVTVTTKNGVHRAGHAVGADGFHSTVRRALGQPFPGKSVLKSIMLADVRLTEAPPELLTVNGVGDAFAFIAPFGDGYHRVFAWDRRHVVPDDAPLDLDELREVTRRALGSDFGMHDARWLARFHSDERQVPDYRVGRVFLAGDAAHVHSPAGGQGMNTGLQDAANLSWKLASVLRGAPDALLDTYQSERHPVGRSVLRSSGALIRAAMIESAAGRAIRGFAARRALSVPKVRARIIAQLSGVGYAYPAPGGAHELVGTRATDVPLGGGGRLYEALRDRRFVLVGAADVTGWQDRVHVSAPATPGGPTVLVRPDGYVGWAGTDTTGLRPALAELAGTPTTA</sequence>
<comment type="cofactor">
    <cofactor evidence="1">
        <name>FAD</name>
        <dbReference type="ChEBI" id="CHEBI:57692"/>
    </cofactor>
</comment>
<name>A0ABP7BYH1_9ACTN</name>
<dbReference type="Pfam" id="PF21274">
    <property type="entry name" value="Rng_hyd_C"/>
    <property type="match status" value="1"/>
</dbReference>
<evidence type="ECO:0000256" key="1">
    <source>
        <dbReference type="ARBA" id="ARBA00001974"/>
    </source>
</evidence>
<dbReference type="InterPro" id="IPR050641">
    <property type="entry name" value="RIFMO-like"/>
</dbReference>
<keyword evidence="5" id="KW-0560">Oxidoreductase</keyword>
<evidence type="ECO:0000313" key="5">
    <source>
        <dbReference type="EMBL" id="GAA3670918.1"/>
    </source>
</evidence>
<dbReference type="PRINTS" id="PR00420">
    <property type="entry name" value="RNGMNOXGNASE"/>
</dbReference>
<reference evidence="6" key="1">
    <citation type="journal article" date="2019" name="Int. J. Syst. Evol. Microbiol.">
        <title>The Global Catalogue of Microorganisms (GCM) 10K type strain sequencing project: providing services to taxonomists for standard genome sequencing and annotation.</title>
        <authorList>
            <consortium name="The Broad Institute Genomics Platform"/>
            <consortium name="The Broad Institute Genome Sequencing Center for Infectious Disease"/>
            <person name="Wu L."/>
            <person name="Ma J."/>
        </authorList>
    </citation>
    <scope>NUCLEOTIDE SEQUENCE [LARGE SCALE GENOMIC DNA]</scope>
    <source>
        <strain evidence="6">JCM 16904</strain>
    </source>
</reference>
<comment type="caution">
    <text evidence="5">The sequence shown here is derived from an EMBL/GenBank/DDBJ whole genome shotgun (WGS) entry which is preliminary data.</text>
</comment>
<dbReference type="PANTHER" id="PTHR43004">
    <property type="entry name" value="TRK SYSTEM POTASSIUM UPTAKE PROTEIN"/>
    <property type="match status" value="1"/>
</dbReference>
<dbReference type="Proteomes" id="UP001500902">
    <property type="component" value="Unassembled WGS sequence"/>
</dbReference>
<dbReference type="Gene3D" id="3.40.30.120">
    <property type="match status" value="1"/>
</dbReference>
<dbReference type="Gene3D" id="3.30.70.2450">
    <property type="match status" value="1"/>
</dbReference>
<dbReference type="InterPro" id="IPR036188">
    <property type="entry name" value="FAD/NAD-bd_sf"/>
</dbReference>
<dbReference type="PANTHER" id="PTHR43004:SF19">
    <property type="entry name" value="BINDING MONOOXYGENASE, PUTATIVE (JCVI)-RELATED"/>
    <property type="match status" value="1"/>
</dbReference>
<keyword evidence="3" id="KW-0274">FAD</keyword>
<dbReference type="GO" id="GO:0004497">
    <property type="term" value="F:monooxygenase activity"/>
    <property type="evidence" value="ECO:0007669"/>
    <property type="project" value="UniProtKB-KW"/>
</dbReference>
<dbReference type="InterPro" id="IPR002938">
    <property type="entry name" value="FAD-bd"/>
</dbReference>
<gene>
    <name evidence="5" type="ORF">GCM10022224_038940</name>
</gene>
<keyword evidence="6" id="KW-1185">Reference proteome</keyword>
<keyword evidence="5" id="KW-0503">Monooxygenase</keyword>
<evidence type="ECO:0000313" key="6">
    <source>
        <dbReference type="Proteomes" id="UP001500902"/>
    </source>
</evidence>
<evidence type="ECO:0000259" key="4">
    <source>
        <dbReference type="Pfam" id="PF01494"/>
    </source>
</evidence>
<dbReference type="RefSeq" id="WP_344879429.1">
    <property type="nucleotide sequence ID" value="NZ_BAAAZP010000075.1"/>
</dbReference>
<dbReference type="Pfam" id="PF01494">
    <property type="entry name" value="FAD_binding_3"/>
    <property type="match status" value="1"/>
</dbReference>
<dbReference type="SUPFAM" id="SSF51905">
    <property type="entry name" value="FAD/NAD(P)-binding domain"/>
    <property type="match status" value="1"/>
</dbReference>
<dbReference type="Gene3D" id="3.50.50.60">
    <property type="entry name" value="FAD/NAD(P)-binding domain"/>
    <property type="match status" value="1"/>
</dbReference>
<organism evidence="5 6">
    <name type="scientific">Nonomuraea antimicrobica</name>
    <dbReference type="NCBI Taxonomy" id="561173"/>
    <lineage>
        <taxon>Bacteria</taxon>
        <taxon>Bacillati</taxon>
        <taxon>Actinomycetota</taxon>
        <taxon>Actinomycetes</taxon>
        <taxon>Streptosporangiales</taxon>
        <taxon>Streptosporangiaceae</taxon>
        <taxon>Nonomuraea</taxon>
    </lineage>
</organism>
<evidence type="ECO:0000256" key="2">
    <source>
        <dbReference type="ARBA" id="ARBA00022630"/>
    </source>
</evidence>
<evidence type="ECO:0000256" key="3">
    <source>
        <dbReference type="ARBA" id="ARBA00022827"/>
    </source>
</evidence>
<dbReference type="EMBL" id="BAAAZP010000075">
    <property type="protein sequence ID" value="GAA3670918.1"/>
    <property type="molecule type" value="Genomic_DNA"/>
</dbReference>
<proteinExistence type="predicted"/>
<protein>
    <submittedName>
        <fullName evidence="5">FAD-dependent monooxygenase</fullName>
    </submittedName>
</protein>
<accession>A0ABP7BYH1</accession>
<keyword evidence="2" id="KW-0285">Flavoprotein</keyword>
<feature type="domain" description="FAD-binding" evidence="4">
    <location>
        <begin position="2"/>
        <end position="329"/>
    </location>
</feature>